<comment type="subcellular location">
    <subcellularLocation>
        <location evidence="1">Periplasm</location>
    </subcellularLocation>
</comment>
<dbReference type="InterPro" id="IPR012480">
    <property type="entry name" value="Hepar_II_III_C"/>
</dbReference>
<gene>
    <name evidence="6" type="ORF">METZ01_LOCUS144686</name>
</gene>
<proteinExistence type="predicted"/>
<feature type="domain" description="Heparinase II/III-like C-terminal" evidence="5">
    <location>
        <begin position="395"/>
        <end position="472"/>
    </location>
</feature>
<dbReference type="EMBL" id="UINC01022369">
    <property type="protein sequence ID" value="SVA91832.1"/>
    <property type="molecule type" value="Genomic_DNA"/>
</dbReference>
<sequence>MVAVVRGLCCVLITMGGVEMSQAQDVERLTSSVGPVMALSDDEVLELIPTRAGLRFTGCPNCTGGTQENQLWWTIEEPHSVYCQHCDLRYPNDLYPDDQSLHVVNSRGETHEYPYWDDDDGYHHFFQAKGWYVQREYFQDVARWLAELYVATGEEKYARRSALILRRFAEVYPGYLVHFDYPFRQKILWSGEEDFPYPVPAFRAAKWSWWAYMDISEDLLKTYEVIRDSGALSADDQQLIETNLFHAMVGFINNYEPALTNMDPTLLRSLIWAGRVLHEPEYIHDAVRRIGLLTRQQFFADGAWREGAVSYHNQTTRGLGILVDLLDGYSDLPGYTTADGARFDVLDVGEQLPILGRAHEVPNLLRYPNGRVVAFHDTWAREGSEPTQRSQSAILPELGHAWLGSGEGDGQVQTHLHFSGGYGHQHRDVLGMTLFAGGQERIGDMGYTHTRYRAWTTTTLSHNTVTVDGLDQQPGSLENPSDGALTLFVPGKDDLLAVVEADGRRAYPGLVDDYRR</sequence>
<dbReference type="GO" id="GO:0042597">
    <property type="term" value="C:periplasmic space"/>
    <property type="evidence" value="ECO:0007669"/>
    <property type="project" value="UniProtKB-SubCell"/>
</dbReference>
<feature type="non-terminal residue" evidence="6">
    <location>
        <position position="516"/>
    </location>
</feature>
<dbReference type="InterPro" id="IPR008929">
    <property type="entry name" value="Chondroitin_lyas"/>
</dbReference>
<dbReference type="SUPFAM" id="SSF48230">
    <property type="entry name" value="Chondroitin AC/alginate lyase"/>
    <property type="match status" value="1"/>
</dbReference>
<dbReference type="AlphaFoldDB" id="A0A381ZSH1"/>
<dbReference type="GO" id="GO:0016829">
    <property type="term" value="F:lyase activity"/>
    <property type="evidence" value="ECO:0007669"/>
    <property type="project" value="UniProtKB-KW"/>
</dbReference>
<dbReference type="Gene3D" id="2.70.98.70">
    <property type="match status" value="1"/>
</dbReference>
<reference evidence="6" key="1">
    <citation type="submission" date="2018-05" db="EMBL/GenBank/DDBJ databases">
        <authorList>
            <person name="Lanie J.A."/>
            <person name="Ng W.-L."/>
            <person name="Kazmierczak K.M."/>
            <person name="Andrzejewski T.M."/>
            <person name="Davidsen T.M."/>
            <person name="Wayne K.J."/>
            <person name="Tettelin H."/>
            <person name="Glass J.I."/>
            <person name="Rusch D."/>
            <person name="Podicherti R."/>
            <person name="Tsui H.-C.T."/>
            <person name="Winkler M.E."/>
        </authorList>
    </citation>
    <scope>NUCLEOTIDE SEQUENCE</scope>
</reference>
<accession>A0A381ZSH1</accession>
<dbReference type="Pfam" id="PF07940">
    <property type="entry name" value="Hepar_II_III_C"/>
    <property type="match status" value="1"/>
</dbReference>
<dbReference type="Gene3D" id="1.50.10.100">
    <property type="entry name" value="Chondroitin AC/alginate lyase"/>
    <property type="match status" value="1"/>
</dbReference>
<evidence type="ECO:0000256" key="3">
    <source>
        <dbReference type="ARBA" id="ARBA00022764"/>
    </source>
</evidence>
<evidence type="ECO:0000256" key="4">
    <source>
        <dbReference type="ARBA" id="ARBA00023239"/>
    </source>
</evidence>
<evidence type="ECO:0000256" key="1">
    <source>
        <dbReference type="ARBA" id="ARBA00004418"/>
    </source>
</evidence>
<evidence type="ECO:0000259" key="5">
    <source>
        <dbReference type="Pfam" id="PF07940"/>
    </source>
</evidence>
<keyword evidence="3" id="KW-0574">Periplasm</keyword>
<keyword evidence="2" id="KW-0732">Signal</keyword>
<protein>
    <recommendedName>
        <fullName evidence="5">Heparinase II/III-like C-terminal domain-containing protein</fullName>
    </recommendedName>
</protein>
<name>A0A381ZSH1_9ZZZZ</name>
<evidence type="ECO:0000313" key="6">
    <source>
        <dbReference type="EMBL" id="SVA91832.1"/>
    </source>
</evidence>
<evidence type="ECO:0000256" key="2">
    <source>
        <dbReference type="ARBA" id="ARBA00022729"/>
    </source>
</evidence>
<keyword evidence="4" id="KW-0456">Lyase</keyword>
<dbReference type="PANTHER" id="PTHR39210:SF1">
    <property type="entry name" value="HEPARIN-SULFATE LYASE"/>
    <property type="match status" value="1"/>
</dbReference>
<organism evidence="6">
    <name type="scientific">marine metagenome</name>
    <dbReference type="NCBI Taxonomy" id="408172"/>
    <lineage>
        <taxon>unclassified sequences</taxon>
        <taxon>metagenomes</taxon>
        <taxon>ecological metagenomes</taxon>
    </lineage>
</organism>
<dbReference type="PANTHER" id="PTHR39210">
    <property type="entry name" value="HEPARIN-SULFATE LYASE"/>
    <property type="match status" value="1"/>
</dbReference>